<evidence type="ECO:0000256" key="1">
    <source>
        <dbReference type="SAM" id="SignalP"/>
    </source>
</evidence>
<protein>
    <recommendedName>
        <fullName evidence="5">Sporulation delaying protein family toxin</fullName>
    </recommendedName>
</protein>
<organism evidence="2 4">
    <name type="scientific">Novibacillus thermophilus</name>
    <dbReference type="NCBI Taxonomy" id="1471761"/>
    <lineage>
        <taxon>Bacteria</taxon>
        <taxon>Bacillati</taxon>
        <taxon>Bacillota</taxon>
        <taxon>Bacilli</taxon>
        <taxon>Bacillales</taxon>
        <taxon>Thermoactinomycetaceae</taxon>
        <taxon>Novibacillus</taxon>
    </lineage>
</organism>
<dbReference type="InterPro" id="IPR023888">
    <property type="entry name" value="SdpC-like"/>
</dbReference>
<evidence type="ECO:0000313" key="3">
    <source>
        <dbReference type="EMBL" id="AQS56563.1"/>
    </source>
</evidence>
<dbReference type="EMBL" id="CP019699">
    <property type="protein sequence ID" value="AQS56563.1"/>
    <property type="molecule type" value="Genomic_DNA"/>
</dbReference>
<dbReference type="OrthoDB" id="2906254at2"/>
<reference evidence="2 4" key="1">
    <citation type="journal article" date="2015" name="Int. J. Syst. Evol. Microbiol.">
        <title>Novibacillus thermophilus gen. nov., sp. nov., a Gram-staining-negative and moderately thermophilic member of the family Thermoactinomycetaceae.</title>
        <authorList>
            <person name="Yang G."/>
            <person name="Chen J."/>
            <person name="Zhou S."/>
        </authorList>
    </citation>
    <scope>NUCLEOTIDE SEQUENCE [LARGE SCALE GENOMIC DNA]</scope>
    <source>
        <strain evidence="2 4">SG-1</strain>
    </source>
</reference>
<feature type="signal peptide" evidence="1">
    <location>
        <begin position="1"/>
        <end position="28"/>
    </location>
</feature>
<feature type="chain" id="PRO_5038220802" description="Sporulation delaying protein family toxin" evidence="1">
    <location>
        <begin position="29"/>
        <end position="192"/>
    </location>
</feature>
<dbReference type="AlphaFoldDB" id="A0A1U9K952"/>
<gene>
    <name evidence="2" type="ORF">B0W44_13090</name>
    <name evidence="3" type="ORF">B0W44_13115</name>
</gene>
<dbReference type="Pfam" id="PF26137">
    <property type="entry name" value="Toxin_SdpC"/>
    <property type="match status" value="1"/>
</dbReference>
<sequence>MIRWMKKSLPLLLVFALLVFSFSSAVSASRAESAQHEYSGKEIFKGIVFGVGELGGKLPVDSRIMRDTNKNQETLKVIDNIVNEIERLDSDYFKELKDAAYSKNPTKVDKAIERGGDLVQEALDNLGYTATSKQDADLAASVVVANITGAINALAYLTVAVYEYVWFWGNSAPSSQLEKEAYVIEVMEALEN</sequence>
<dbReference type="KEGG" id="ntr:B0W44_13090"/>
<accession>A0A1U9K952</accession>
<evidence type="ECO:0000313" key="4">
    <source>
        <dbReference type="Proteomes" id="UP000188603"/>
    </source>
</evidence>
<dbReference type="KEGG" id="ntr:B0W44_13115"/>
<name>A0A1U9K952_9BACL</name>
<keyword evidence="4" id="KW-1185">Reference proteome</keyword>
<dbReference type="Proteomes" id="UP000188603">
    <property type="component" value="Chromosome"/>
</dbReference>
<evidence type="ECO:0000313" key="2">
    <source>
        <dbReference type="EMBL" id="AQS56558.1"/>
    </source>
</evidence>
<dbReference type="EMBL" id="CP019699">
    <property type="protein sequence ID" value="AQS56558.1"/>
    <property type="molecule type" value="Genomic_DNA"/>
</dbReference>
<dbReference type="NCBIfam" id="TIGR04032">
    <property type="entry name" value="toxin_SdpC"/>
    <property type="match status" value="1"/>
</dbReference>
<proteinExistence type="predicted"/>
<reference evidence="2" key="2">
    <citation type="submission" date="2017-02" db="EMBL/GenBank/DDBJ databases">
        <authorList>
            <person name="Peterson S.W."/>
        </authorList>
    </citation>
    <scope>NUCLEOTIDE SEQUENCE</scope>
    <source>
        <strain evidence="2">SG-1</strain>
    </source>
</reference>
<keyword evidence="1" id="KW-0732">Signal</keyword>
<evidence type="ECO:0008006" key="5">
    <source>
        <dbReference type="Google" id="ProtNLM"/>
    </source>
</evidence>